<sequence>MSVDNGSLRPIEYATIAIFTGLAVAVVVVAAVIPLAGAARLLAPVPMALIAARTRPRALLAATVTGVASAFALAGTGAALSILGSAVIGGIVGEIKRRGNGAGTLTVIAAIVSPFLGAVPVALLFVLVPLRTLLLDTFENTAMGFAKQLGNIKLDGLSRVVESFAGNAVEYWWLWLWVSGVLGTVVALYVAWWVLGAVIDRVADIPSEDTLDNEDGRSADDVSNGPIGPLPLTFTGVSFRYPGARGTTLSGIDMSIDRGEFVAIVGPNGSGKSTLAKLLAGRRPTEGSVRRPGQAALGRPGGTAMVLQRPETQMLGSRVADDVVWGLRPEWAAEVDVEAILAAVGLAGLGGRETSDLSGGQQQRLAIAAALARHPALIVADEVTSMVDPAGREELVALLRSLPQRFGISVVLITHRAVEAAVADRVIHLRDGRVVVDDPDWEVAQDSSSDPAAPRRSAARRRADRVLTVDRAAYTYLPGSPWQVAALHDVSLRVEPGDGVLVVGGNGSGKTTLAWLLAGLIEPTSGACQLGSEPTSRQVGKVALAFQHARLQIQQANVADEIMAVGGREVGTREVGEVLELVGLPRLLAARPTDSLSGGQLRRVVLAALIASSPDVLVLDEPLAGLDPSARREVIGLLSRLRSAGMTLIVISHDFEALDEVCNQRVELVGGRVGLAETR</sequence>
<evidence type="ECO:0000313" key="9">
    <source>
        <dbReference type="Proteomes" id="UP000035034"/>
    </source>
</evidence>
<dbReference type="PANTHER" id="PTHR43553">
    <property type="entry name" value="HEAVY METAL TRANSPORTER"/>
    <property type="match status" value="1"/>
</dbReference>
<dbReference type="GO" id="GO:0016887">
    <property type="term" value="F:ATP hydrolysis activity"/>
    <property type="evidence" value="ECO:0007669"/>
    <property type="project" value="InterPro"/>
</dbReference>
<dbReference type="Proteomes" id="UP000035034">
    <property type="component" value="Unassembled WGS sequence"/>
</dbReference>
<feature type="transmembrane region" description="Helical" evidence="6">
    <location>
        <begin position="104"/>
        <end position="128"/>
    </location>
</feature>
<keyword evidence="6" id="KW-0472">Membrane</keyword>
<feature type="region of interest" description="Disordered" evidence="5">
    <location>
        <begin position="281"/>
        <end position="301"/>
    </location>
</feature>
<dbReference type="SUPFAM" id="SSF52540">
    <property type="entry name" value="P-loop containing nucleoside triphosphate hydrolases"/>
    <property type="match status" value="2"/>
</dbReference>
<dbReference type="InterPro" id="IPR003593">
    <property type="entry name" value="AAA+_ATPase"/>
</dbReference>
<dbReference type="GO" id="GO:0042626">
    <property type="term" value="F:ATPase-coupled transmembrane transporter activity"/>
    <property type="evidence" value="ECO:0007669"/>
    <property type="project" value="TreeGrafter"/>
</dbReference>
<dbReference type="PROSITE" id="PS00211">
    <property type="entry name" value="ABC_TRANSPORTER_1"/>
    <property type="match status" value="2"/>
</dbReference>
<dbReference type="GO" id="GO:0043190">
    <property type="term" value="C:ATP-binding cassette (ABC) transporter complex"/>
    <property type="evidence" value="ECO:0007669"/>
    <property type="project" value="TreeGrafter"/>
</dbReference>
<dbReference type="InterPro" id="IPR003439">
    <property type="entry name" value="ABC_transporter-like_ATP-bd"/>
</dbReference>
<dbReference type="InterPro" id="IPR027417">
    <property type="entry name" value="P-loop_NTPase"/>
</dbReference>
<keyword evidence="9" id="KW-1185">Reference proteome</keyword>
<evidence type="ECO:0000256" key="5">
    <source>
        <dbReference type="SAM" id="MobiDB-lite"/>
    </source>
</evidence>
<reference evidence="8 9" key="1">
    <citation type="submission" date="2011-12" db="EMBL/GenBank/DDBJ databases">
        <title>Whole genome shotgun sequence of Gordonia effusa NBRC 100432.</title>
        <authorList>
            <person name="Yoshida I."/>
            <person name="Takarada H."/>
            <person name="Hosoyama A."/>
            <person name="Tsuchikane K."/>
            <person name="Katsumata H."/>
            <person name="Yamazaki S."/>
            <person name="Fujita N."/>
        </authorList>
    </citation>
    <scope>NUCLEOTIDE SEQUENCE [LARGE SCALE GENOMIC DNA]</scope>
    <source>
        <strain evidence="8 9">NBRC 100432</strain>
    </source>
</reference>
<dbReference type="Pfam" id="PF00005">
    <property type="entry name" value="ABC_tran"/>
    <property type="match status" value="2"/>
</dbReference>
<dbReference type="InterPro" id="IPR017871">
    <property type="entry name" value="ABC_transporter-like_CS"/>
</dbReference>
<evidence type="ECO:0000256" key="2">
    <source>
        <dbReference type="ARBA" id="ARBA00022448"/>
    </source>
</evidence>
<dbReference type="SMART" id="SM00382">
    <property type="entry name" value="AAA"/>
    <property type="match status" value="2"/>
</dbReference>
<protein>
    <submittedName>
        <fullName evidence="8">Putative ABC transporter ATP-binding protein</fullName>
    </submittedName>
</protein>
<dbReference type="RefSeq" id="WP_007316156.1">
    <property type="nucleotide sequence ID" value="NZ_BAEH01000015.1"/>
</dbReference>
<dbReference type="GO" id="GO:0005524">
    <property type="term" value="F:ATP binding"/>
    <property type="evidence" value="ECO:0007669"/>
    <property type="project" value="UniProtKB-KW"/>
</dbReference>
<feature type="domain" description="ABC transporter" evidence="7">
    <location>
        <begin position="232"/>
        <end position="456"/>
    </location>
</feature>
<feature type="domain" description="ABC transporter" evidence="7">
    <location>
        <begin position="467"/>
        <end position="678"/>
    </location>
</feature>
<dbReference type="EMBL" id="BAEH01000015">
    <property type="protein sequence ID" value="GAB16818.1"/>
    <property type="molecule type" value="Genomic_DNA"/>
</dbReference>
<keyword evidence="2" id="KW-0813">Transport</keyword>
<dbReference type="AlphaFoldDB" id="H0QVL2"/>
<keyword evidence="6" id="KW-1133">Transmembrane helix</keyword>
<dbReference type="Gene3D" id="3.40.50.300">
    <property type="entry name" value="P-loop containing nucleotide triphosphate hydrolases"/>
    <property type="match status" value="2"/>
</dbReference>
<comment type="caution">
    <text evidence="8">The sequence shown here is derived from an EMBL/GenBank/DDBJ whole genome shotgun (WGS) entry which is preliminary data.</text>
</comment>
<gene>
    <name evidence="8" type="ORF">GOEFS_015_00150</name>
</gene>
<keyword evidence="4 8" id="KW-0067">ATP-binding</keyword>
<evidence type="ECO:0000256" key="3">
    <source>
        <dbReference type="ARBA" id="ARBA00022741"/>
    </source>
</evidence>
<dbReference type="CDD" id="cd03225">
    <property type="entry name" value="ABC_cobalt_CbiO_domain1"/>
    <property type="match status" value="2"/>
</dbReference>
<proteinExistence type="inferred from homology"/>
<dbReference type="InterPro" id="IPR015856">
    <property type="entry name" value="ABC_transpr_CbiO/EcfA_su"/>
</dbReference>
<organism evidence="8 9">
    <name type="scientific">Gordonia effusa NBRC 100432</name>
    <dbReference type="NCBI Taxonomy" id="1077974"/>
    <lineage>
        <taxon>Bacteria</taxon>
        <taxon>Bacillati</taxon>
        <taxon>Actinomycetota</taxon>
        <taxon>Actinomycetes</taxon>
        <taxon>Mycobacteriales</taxon>
        <taxon>Gordoniaceae</taxon>
        <taxon>Gordonia</taxon>
    </lineage>
</organism>
<feature type="transmembrane region" description="Helical" evidence="6">
    <location>
        <begin position="59"/>
        <end position="92"/>
    </location>
</feature>
<keyword evidence="3" id="KW-0547">Nucleotide-binding</keyword>
<dbReference type="PROSITE" id="PS50893">
    <property type="entry name" value="ABC_TRANSPORTER_2"/>
    <property type="match status" value="2"/>
</dbReference>
<dbReference type="STRING" id="1077974.GOEFS_015_00150"/>
<name>H0QVL2_9ACTN</name>
<keyword evidence="6" id="KW-0812">Transmembrane</keyword>
<dbReference type="PANTHER" id="PTHR43553:SF24">
    <property type="entry name" value="ENERGY-COUPLING FACTOR TRANSPORTER ATP-BINDING PROTEIN ECFA1"/>
    <property type="match status" value="1"/>
</dbReference>
<evidence type="ECO:0000313" key="8">
    <source>
        <dbReference type="EMBL" id="GAB16818.1"/>
    </source>
</evidence>
<evidence type="ECO:0000256" key="6">
    <source>
        <dbReference type="SAM" id="Phobius"/>
    </source>
</evidence>
<accession>H0QVL2</accession>
<evidence type="ECO:0000256" key="1">
    <source>
        <dbReference type="ARBA" id="ARBA00005417"/>
    </source>
</evidence>
<feature type="transmembrane region" description="Helical" evidence="6">
    <location>
        <begin position="172"/>
        <end position="195"/>
    </location>
</feature>
<dbReference type="eggNOG" id="COG0488">
    <property type="taxonomic scope" value="Bacteria"/>
</dbReference>
<evidence type="ECO:0000256" key="4">
    <source>
        <dbReference type="ARBA" id="ARBA00022840"/>
    </source>
</evidence>
<comment type="similarity">
    <text evidence="1">Belongs to the ABC transporter superfamily.</text>
</comment>
<evidence type="ECO:0000259" key="7">
    <source>
        <dbReference type="PROSITE" id="PS50893"/>
    </source>
</evidence>
<feature type="transmembrane region" description="Helical" evidence="6">
    <location>
        <begin position="12"/>
        <end position="39"/>
    </location>
</feature>
<dbReference type="InterPro" id="IPR050095">
    <property type="entry name" value="ECF_ABC_transporter_ATP-bd"/>
</dbReference>